<reference evidence="2" key="1">
    <citation type="submission" date="2018-08" db="EMBL/GenBank/DDBJ databases">
        <title>A genome reference for cultivated species of the human gut microbiota.</title>
        <authorList>
            <person name="Zou Y."/>
            <person name="Xue W."/>
            <person name="Luo G."/>
        </authorList>
    </citation>
    <scope>NUCLEOTIDE SEQUENCE [LARGE SCALE GENOMIC DNA]</scope>
    <source>
        <strain evidence="2">TF05-5AC</strain>
    </source>
</reference>
<dbReference type="EMBL" id="QVLV01000029">
    <property type="protein sequence ID" value="RGE56191.1"/>
    <property type="molecule type" value="Genomic_DNA"/>
</dbReference>
<dbReference type="InterPro" id="IPR013783">
    <property type="entry name" value="Ig-like_fold"/>
</dbReference>
<proteinExistence type="predicted"/>
<dbReference type="Proteomes" id="UP000260812">
    <property type="component" value="Unassembled WGS sequence"/>
</dbReference>
<gene>
    <name evidence="2" type="ORF">DXC51_25860</name>
</gene>
<name>A0A3E3HWI5_9FIRM</name>
<organism evidence="2 3">
    <name type="scientific">Eisenbergiella massiliensis</name>
    <dbReference type="NCBI Taxonomy" id="1720294"/>
    <lineage>
        <taxon>Bacteria</taxon>
        <taxon>Bacillati</taxon>
        <taxon>Bacillota</taxon>
        <taxon>Clostridia</taxon>
        <taxon>Lachnospirales</taxon>
        <taxon>Lachnospiraceae</taxon>
        <taxon>Eisenbergiella</taxon>
    </lineage>
</organism>
<feature type="domain" description="Bacterial Ig-like" evidence="1">
    <location>
        <begin position="93"/>
        <end position="184"/>
    </location>
</feature>
<dbReference type="Pfam" id="PF09136">
    <property type="entry name" value="Glucodextran_B"/>
    <property type="match status" value="1"/>
</dbReference>
<keyword evidence="3" id="KW-1185">Reference proteome</keyword>
<evidence type="ECO:0000313" key="2">
    <source>
        <dbReference type="EMBL" id="RGE56191.1"/>
    </source>
</evidence>
<evidence type="ECO:0000313" key="3">
    <source>
        <dbReference type="Proteomes" id="UP000260812"/>
    </source>
</evidence>
<protein>
    <recommendedName>
        <fullName evidence="1">Bacterial Ig-like domain-containing protein</fullName>
    </recommendedName>
</protein>
<dbReference type="Pfam" id="PF19077">
    <property type="entry name" value="Big_13"/>
    <property type="match status" value="1"/>
</dbReference>
<dbReference type="RefSeq" id="WP_117545717.1">
    <property type="nucleotide sequence ID" value="NZ_QVLV01000029.1"/>
</dbReference>
<comment type="caution">
    <text evidence="2">The sequence shown here is derived from an EMBL/GenBank/DDBJ whole genome shotgun (WGS) entry which is preliminary data.</text>
</comment>
<dbReference type="InterPro" id="IPR044016">
    <property type="entry name" value="Big_13"/>
</dbReference>
<sequence>MAITKVRTQINGVWTSYTKNSNGNWLGKPTAPAITSFNRTEKYYPVLVEITNDAGTVVTYDVSDSEIGNSLKLQVYEINKPTIVLVTPTNGARVTNNKQPITFKVTDEANGSGVKTSTVSLKIDGNTFNESSTGMVKTAITNGYQFVYTPQTALSNGDHTITINAQDNDGNAAAAVTASIKVDTVPPSLNITSPNNGLITNTKSITLAGTTNDATSSPVTVTAKLNGVDVGAITVTNGAFSKALTAAEGNNTLVVTAKDAAGLTTPVTINFKIDTSVPKIKSVRITPNPAAASSSIEIELEIE</sequence>
<dbReference type="AlphaFoldDB" id="A0A3E3HWI5"/>
<evidence type="ECO:0000259" key="1">
    <source>
        <dbReference type="Pfam" id="PF19077"/>
    </source>
</evidence>
<dbReference type="GeneID" id="97990186"/>
<dbReference type="Gene3D" id="2.60.40.10">
    <property type="entry name" value="Immunoglobulins"/>
    <property type="match status" value="2"/>
</dbReference>
<accession>A0A3E3HWI5</accession>